<organism evidence="1 2">
    <name type="scientific">Mycolicibacter sinensis (strain JDM601)</name>
    <name type="common">Mycobacterium sinense</name>
    <dbReference type="NCBI Taxonomy" id="875328"/>
    <lineage>
        <taxon>Bacteria</taxon>
        <taxon>Bacillati</taxon>
        <taxon>Actinomycetota</taxon>
        <taxon>Actinomycetes</taxon>
        <taxon>Mycobacteriales</taxon>
        <taxon>Mycobacteriaceae</taxon>
        <taxon>Mycolicibacter</taxon>
    </lineage>
</organism>
<evidence type="ECO:0000313" key="1">
    <source>
        <dbReference type="EMBL" id="OBG07676.1"/>
    </source>
</evidence>
<accession>A0A1A2EFP8</accession>
<dbReference type="EMBL" id="LZIN01000036">
    <property type="protein sequence ID" value="OBG07676.1"/>
    <property type="molecule type" value="Genomic_DNA"/>
</dbReference>
<dbReference type="PROSITE" id="PS51257">
    <property type="entry name" value="PROKAR_LIPOPROTEIN"/>
    <property type="match status" value="1"/>
</dbReference>
<comment type="caution">
    <text evidence="1">The sequence shown here is derived from an EMBL/GenBank/DDBJ whole genome shotgun (WGS) entry which is preliminary data.</text>
</comment>
<dbReference type="RefSeq" id="WP_064854440.1">
    <property type="nucleotide sequence ID" value="NZ_LZIM01000050.1"/>
</dbReference>
<dbReference type="OrthoDB" id="4688138at2"/>
<evidence type="ECO:0008006" key="3">
    <source>
        <dbReference type="Google" id="ProtNLM"/>
    </source>
</evidence>
<sequence length="297" mass="30616">MRTLIAAWLALAVACVAGCSSPRPTGPYGAQGARLGEALTLLGWEMTLTDLRWEVDHLLIDVKGRLADSDAPHAAANELRFGVYGTPARTIEATGLGSCDALGELTPTPLSNREPDRLDGTVCLGPLKERSAVRGIYAYSPADRIKDTTVAYGAAFPVGLPPVNPYDTGLVLTAQGVAAYRADGVPLAPAALGDPKAFSGNGYMVITLTADALAGQYRDDAQARGGPLMLIAGPSTPIRGLGPDCLASGSSVLILPEASLNSVHVPTSLCTHGEINAALLYASVSVVGTHAAVWTTT</sequence>
<dbReference type="Proteomes" id="UP000093985">
    <property type="component" value="Unassembled WGS sequence"/>
</dbReference>
<proteinExistence type="predicted"/>
<name>A0A1A2EFP8_MYCSD</name>
<dbReference type="AlphaFoldDB" id="A0A1A2EFP8"/>
<gene>
    <name evidence="1" type="ORF">A5771_05135</name>
</gene>
<reference evidence="2" key="1">
    <citation type="submission" date="2016-06" db="EMBL/GenBank/DDBJ databases">
        <authorList>
            <person name="Sutton G."/>
            <person name="Brinkac L."/>
            <person name="Sanka R."/>
            <person name="Adams M."/>
            <person name="Lau E."/>
            <person name="Mehaffy C."/>
            <person name="Tameris M."/>
            <person name="Hatherill M."/>
            <person name="Hanekom W."/>
            <person name="Mahomed H."/>
            <person name="Mcshane H."/>
        </authorList>
    </citation>
    <scope>NUCLEOTIDE SEQUENCE [LARGE SCALE GENOMIC DNA]</scope>
    <source>
        <strain evidence="2">852014-51077_SCH5608930-a</strain>
    </source>
</reference>
<protein>
    <recommendedName>
        <fullName evidence="3">Lipoprotein</fullName>
    </recommendedName>
</protein>
<evidence type="ECO:0000313" key="2">
    <source>
        <dbReference type="Proteomes" id="UP000093985"/>
    </source>
</evidence>